<dbReference type="NCBIfam" id="NF033545">
    <property type="entry name" value="transpos_IS630"/>
    <property type="match status" value="1"/>
</dbReference>
<sequence>MKTKEHSTEVRDKVIQMHRLGKGYKIISKWLDIPVSTVGSIIRKWKLHHTTQALPRKGRPSKLNAQTRRRLVREATERPTINLKQLQSSVAESGVMVHQSTISRALHNTGLCGRLARKKPLLKMYPLKAHLEFARKHESDPAAMWEKVLWSDETKIELFGQNSKCYVWRKPNTAHASRHTIPTVKYGGGSIMLWGCFLLAGTGHLVTIEGRMDGAKYRKILQENLLQSAKKLKLGRKFTFQQDNDPKHKAKATLEWLKNKKVNVLQWPSQSPDLNPIENLWHYLKIAVHKRRPTNLNNLEQICQEEWAKITPTLCVKLVHTYPKRLKAVIAAKGGSNIYINKY</sequence>
<organism evidence="4 5">
    <name type="scientific">Polyodon spathula</name>
    <name type="common">North American paddlefish</name>
    <name type="synonym">Squalus spathula</name>
    <dbReference type="NCBI Taxonomy" id="7913"/>
    <lineage>
        <taxon>Eukaryota</taxon>
        <taxon>Metazoa</taxon>
        <taxon>Chordata</taxon>
        <taxon>Craniata</taxon>
        <taxon>Vertebrata</taxon>
        <taxon>Euteleostomi</taxon>
        <taxon>Actinopterygii</taxon>
        <taxon>Chondrostei</taxon>
        <taxon>Acipenseriformes</taxon>
        <taxon>Polyodontidae</taxon>
        <taxon>Polyodon</taxon>
    </lineage>
</organism>
<feature type="domain" description="Tc1-like transposase DDE" evidence="2">
    <location>
        <begin position="148"/>
        <end position="298"/>
    </location>
</feature>
<dbReference type="SUPFAM" id="SSF46689">
    <property type="entry name" value="Homeodomain-like"/>
    <property type="match status" value="1"/>
</dbReference>
<reference evidence="4" key="1">
    <citation type="journal article" date="2021" name="Cell">
        <title>Tracing the genetic footprints of vertebrate landing in non-teleost ray-finned fishes.</title>
        <authorList>
            <person name="Bi X."/>
            <person name="Wang K."/>
            <person name="Yang L."/>
            <person name="Pan H."/>
            <person name="Jiang H."/>
            <person name="Wei Q."/>
            <person name="Fang M."/>
            <person name="Yu H."/>
            <person name="Zhu C."/>
            <person name="Cai Y."/>
            <person name="He Y."/>
            <person name="Gan X."/>
            <person name="Zeng H."/>
            <person name="Yu D."/>
            <person name="Zhu Y."/>
            <person name="Jiang H."/>
            <person name="Qiu Q."/>
            <person name="Yang H."/>
            <person name="Zhang Y.E."/>
            <person name="Wang W."/>
            <person name="Zhu M."/>
            <person name="He S."/>
            <person name="Zhang G."/>
        </authorList>
    </citation>
    <scope>NUCLEOTIDE SEQUENCE</scope>
    <source>
        <strain evidence="4">Pddl_001</strain>
    </source>
</reference>
<dbReference type="InterPro" id="IPR057667">
    <property type="entry name" value="HTH_SB"/>
</dbReference>
<feature type="non-terminal residue" evidence="4">
    <location>
        <position position="1"/>
    </location>
</feature>
<feature type="domain" description="Transposase Tc1-like" evidence="1">
    <location>
        <begin position="68"/>
        <end position="137"/>
    </location>
</feature>
<evidence type="ECO:0000259" key="2">
    <source>
        <dbReference type="Pfam" id="PF13358"/>
    </source>
</evidence>
<dbReference type="Gene3D" id="3.30.420.10">
    <property type="entry name" value="Ribonuclease H-like superfamily/Ribonuclease H"/>
    <property type="match status" value="1"/>
</dbReference>
<dbReference type="InterPro" id="IPR038717">
    <property type="entry name" value="Tc1-like_DDE_dom"/>
</dbReference>
<dbReference type="InterPro" id="IPR002492">
    <property type="entry name" value="Transposase_Tc1-like"/>
</dbReference>
<dbReference type="InterPro" id="IPR047655">
    <property type="entry name" value="Transpos_IS630-like"/>
</dbReference>
<gene>
    <name evidence="4" type="primary">Tcb1_239</name>
    <name evidence="4" type="ORF">GTO93_0013249</name>
</gene>
<evidence type="ECO:0000313" key="5">
    <source>
        <dbReference type="Proteomes" id="UP001166093"/>
    </source>
</evidence>
<dbReference type="Pfam" id="PF13358">
    <property type="entry name" value="DDE_3"/>
    <property type="match status" value="1"/>
</dbReference>
<dbReference type="InterPro" id="IPR009057">
    <property type="entry name" value="Homeodomain-like_sf"/>
</dbReference>
<comment type="caution">
    <text evidence="4">The sequence shown here is derived from an EMBL/GenBank/DDBJ whole genome shotgun (WGS) entry which is preliminary data.</text>
</comment>
<evidence type="ECO:0000259" key="3">
    <source>
        <dbReference type="Pfam" id="PF25787"/>
    </source>
</evidence>
<evidence type="ECO:0000313" key="4">
    <source>
        <dbReference type="EMBL" id="MBN3277980.1"/>
    </source>
</evidence>
<dbReference type="Pfam" id="PF25787">
    <property type="entry name" value="HTH_SB"/>
    <property type="match status" value="1"/>
</dbReference>
<protein>
    <submittedName>
        <fullName evidence="4">TCB1 transposase</fullName>
    </submittedName>
</protein>
<dbReference type="Gene3D" id="1.10.10.10">
    <property type="entry name" value="Winged helix-like DNA-binding domain superfamily/Winged helix DNA-binding domain"/>
    <property type="match status" value="1"/>
</dbReference>
<dbReference type="Pfam" id="PF01498">
    <property type="entry name" value="HTH_Tnp_Tc3_2"/>
    <property type="match status" value="1"/>
</dbReference>
<dbReference type="InterPro" id="IPR036388">
    <property type="entry name" value="WH-like_DNA-bd_sf"/>
</dbReference>
<feature type="domain" description="Sleeping Beauty transposase HTH" evidence="3">
    <location>
        <begin position="1"/>
        <end position="52"/>
    </location>
</feature>
<dbReference type="Proteomes" id="UP001166093">
    <property type="component" value="Unassembled WGS sequence"/>
</dbReference>
<name>A0ABS2XVJ7_POLSP</name>
<proteinExistence type="predicted"/>
<accession>A0ABS2XVJ7</accession>
<dbReference type="InterPro" id="IPR052338">
    <property type="entry name" value="Transposase_5"/>
</dbReference>
<feature type="non-terminal residue" evidence="4">
    <location>
        <position position="343"/>
    </location>
</feature>
<evidence type="ECO:0000259" key="1">
    <source>
        <dbReference type="Pfam" id="PF01498"/>
    </source>
</evidence>
<keyword evidence="5" id="KW-1185">Reference proteome</keyword>
<dbReference type="EMBL" id="JAAWVQ010075602">
    <property type="protein sequence ID" value="MBN3277980.1"/>
    <property type="molecule type" value="Genomic_DNA"/>
</dbReference>
<dbReference type="InterPro" id="IPR036397">
    <property type="entry name" value="RNaseH_sf"/>
</dbReference>
<dbReference type="PANTHER" id="PTHR23022:SF135">
    <property type="entry name" value="SI:DKEY-77F5.3"/>
    <property type="match status" value="1"/>
</dbReference>
<dbReference type="PANTHER" id="PTHR23022">
    <property type="entry name" value="TRANSPOSABLE ELEMENT-RELATED"/>
    <property type="match status" value="1"/>
</dbReference>